<evidence type="ECO:0000256" key="1">
    <source>
        <dbReference type="SAM" id="MobiDB-lite"/>
    </source>
</evidence>
<feature type="region of interest" description="Disordered" evidence="1">
    <location>
        <begin position="103"/>
        <end position="124"/>
    </location>
</feature>
<proteinExistence type="predicted"/>
<feature type="region of interest" description="Disordered" evidence="1">
    <location>
        <begin position="298"/>
        <end position="326"/>
    </location>
</feature>
<feature type="region of interest" description="Disordered" evidence="1">
    <location>
        <begin position="383"/>
        <end position="404"/>
    </location>
</feature>
<reference evidence="2 3" key="1">
    <citation type="journal article" date="2017" name="Mol. Ecol.">
        <title>Comparative and population genomic landscape of Phellinus noxius: A hypervariable fungus causing root rot in trees.</title>
        <authorList>
            <person name="Chung C.L."/>
            <person name="Lee T.J."/>
            <person name="Akiba M."/>
            <person name="Lee H.H."/>
            <person name="Kuo T.H."/>
            <person name="Liu D."/>
            <person name="Ke H.M."/>
            <person name="Yokoi T."/>
            <person name="Roa M.B."/>
            <person name="Lu M.J."/>
            <person name="Chang Y.Y."/>
            <person name="Ann P.J."/>
            <person name="Tsai J.N."/>
            <person name="Chen C.Y."/>
            <person name="Tzean S.S."/>
            <person name="Ota Y."/>
            <person name="Hattori T."/>
            <person name="Sahashi N."/>
            <person name="Liou R.F."/>
            <person name="Kikuchi T."/>
            <person name="Tsai I.J."/>
        </authorList>
    </citation>
    <scope>NUCLEOTIDE SEQUENCE [LARGE SCALE GENOMIC DNA]</scope>
    <source>
        <strain evidence="2 3">FFPRI411160</strain>
    </source>
</reference>
<feature type="compositionally biased region" description="Basic residues" evidence="1">
    <location>
        <begin position="215"/>
        <end position="224"/>
    </location>
</feature>
<name>A0A286UR13_9AGAM</name>
<organism evidence="2 3">
    <name type="scientific">Pyrrhoderma noxium</name>
    <dbReference type="NCBI Taxonomy" id="2282107"/>
    <lineage>
        <taxon>Eukaryota</taxon>
        <taxon>Fungi</taxon>
        <taxon>Dikarya</taxon>
        <taxon>Basidiomycota</taxon>
        <taxon>Agaricomycotina</taxon>
        <taxon>Agaricomycetes</taxon>
        <taxon>Hymenochaetales</taxon>
        <taxon>Hymenochaetaceae</taxon>
        <taxon>Pyrrhoderma</taxon>
    </lineage>
</organism>
<evidence type="ECO:0000313" key="2">
    <source>
        <dbReference type="EMBL" id="PAV22007.1"/>
    </source>
</evidence>
<accession>A0A286UR13</accession>
<protein>
    <submittedName>
        <fullName evidence="2">Uncharacterized protein</fullName>
    </submittedName>
</protein>
<comment type="caution">
    <text evidence="2">The sequence shown here is derived from an EMBL/GenBank/DDBJ whole genome shotgun (WGS) entry which is preliminary data.</text>
</comment>
<gene>
    <name evidence="2" type="ORF">PNOK_0196400</name>
</gene>
<feature type="compositionally biased region" description="Low complexity" evidence="1">
    <location>
        <begin position="15"/>
        <end position="27"/>
    </location>
</feature>
<dbReference type="AlphaFoldDB" id="A0A286UR13"/>
<feature type="compositionally biased region" description="Polar residues" evidence="1">
    <location>
        <begin position="110"/>
        <end position="124"/>
    </location>
</feature>
<dbReference type="OrthoDB" id="2688840at2759"/>
<dbReference type="InParanoid" id="A0A286UR13"/>
<feature type="region of interest" description="Disordered" evidence="1">
    <location>
        <begin position="197"/>
        <end position="257"/>
    </location>
</feature>
<evidence type="ECO:0000313" key="3">
    <source>
        <dbReference type="Proteomes" id="UP000217199"/>
    </source>
</evidence>
<sequence>MSSPFKASHRRSRSHSSLDSPSASPVSRTDRRIQQSLRAVRYYSGNGPVSKSPVSPYSAFAAQPPEKWDVDVWRRSNKRVRRESDFTQDVEMVAYDERMPSSPIEEFQPLGNSSNSAPSTPQLASTSDAFQFFPSISLTDTGGERTILNQQRDEQHNDDLSRLHSSAFSDLRKSINEAGEGFVRRMREFEAHRNAGRAFASNINSPSGSPNKSTPRYRRGRKRPSAASPYQSFQDYPSISGINGVNEDPGEESDVEIHSSCIPTLENCLSPSKKRAVSLCSSGNRAVTSNTFAYPTPFRRTLQNRERSSSSCGSSSSEEEDEDDIVVQSTFEDVQQRNTPRFRSHAMQFSPPSLSFSFSSASNNSSRMSLPLGVPSPVSYSIVTHSPSSSPSQQSAFPGHEANEPRASLNYSKCTDRAVAALSLALANGAGSVSDYEPLREAQSALGMDDSETGSMWD</sequence>
<dbReference type="Proteomes" id="UP000217199">
    <property type="component" value="Unassembled WGS sequence"/>
</dbReference>
<feature type="compositionally biased region" description="Polar residues" evidence="1">
    <location>
        <begin position="228"/>
        <end position="243"/>
    </location>
</feature>
<dbReference type="EMBL" id="NBII01000002">
    <property type="protein sequence ID" value="PAV22007.1"/>
    <property type="molecule type" value="Genomic_DNA"/>
</dbReference>
<feature type="region of interest" description="Disordered" evidence="1">
    <location>
        <begin position="1"/>
        <end position="60"/>
    </location>
</feature>
<keyword evidence="3" id="KW-1185">Reference proteome</keyword>
<feature type="compositionally biased region" description="Low complexity" evidence="1">
    <location>
        <begin position="386"/>
        <end position="395"/>
    </location>
</feature>
<feature type="compositionally biased region" description="Polar residues" evidence="1">
    <location>
        <begin position="201"/>
        <end position="214"/>
    </location>
</feature>